<name>A0ABZ2CSK6_9BACI</name>
<organism evidence="2 3">
    <name type="scientific">Shouchella rhizosphaerae</name>
    <dbReference type="NCBI Taxonomy" id="866786"/>
    <lineage>
        <taxon>Bacteria</taxon>
        <taxon>Bacillati</taxon>
        <taxon>Bacillota</taxon>
        <taxon>Bacilli</taxon>
        <taxon>Bacillales</taxon>
        <taxon>Bacillaceae</taxon>
        <taxon>Shouchella</taxon>
    </lineage>
</organism>
<keyword evidence="1" id="KW-0472">Membrane</keyword>
<dbReference type="Proteomes" id="UP001341136">
    <property type="component" value="Chromosome"/>
</dbReference>
<feature type="transmembrane region" description="Helical" evidence="1">
    <location>
        <begin position="17"/>
        <end position="39"/>
    </location>
</feature>
<reference evidence="2 3" key="1">
    <citation type="submission" date="2024-01" db="EMBL/GenBank/DDBJ databases">
        <title>Culturomics analysis of mouse respiratory tract.</title>
        <authorList>
            <person name="Phillips A.M."/>
            <person name="Collette N.M."/>
            <person name="Mageeney C.M."/>
            <person name="Sinha A."/>
            <person name="Hern K.E."/>
            <person name="Arkin A.P."/>
            <person name="Williams K.P."/>
            <person name="Branda S."/>
        </authorList>
    </citation>
    <scope>NUCLEOTIDE SEQUENCE [LARGE SCALE GENOMIC DNA]</scope>
    <source>
        <strain evidence="2 3">CP20</strain>
    </source>
</reference>
<evidence type="ECO:0000313" key="3">
    <source>
        <dbReference type="Proteomes" id="UP001341136"/>
    </source>
</evidence>
<dbReference type="GeneID" id="86925195"/>
<gene>
    <name evidence="2" type="ORF">V5G21_14905</name>
</gene>
<dbReference type="RefSeq" id="WP_255222624.1">
    <property type="nucleotide sequence ID" value="NZ_CP144921.1"/>
</dbReference>
<evidence type="ECO:0000256" key="1">
    <source>
        <dbReference type="SAM" id="Phobius"/>
    </source>
</evidence>
<keyword evidence="1" id="KW-0812">Transmembrane</keyword>
<keyword evidence="3" id="KW-1185">Reference proteome</keyword>
<evidence type="ECO:0000313" key="2">
    <source>
        <dbReference type="EMBL" id="WWA29020.1"/>
    </source>
</evidence>
<protein>
    <submittedName>
        <fullName evidence="2">Uncharacterized protein</fullName>
    </submittedName>
</protein>
<sequence>MEEDIQYEVGENMVVGAGWALALSIPLWGGLIALCKVLFI</sequence>
<accession>A0ABZ2CSK6</accession>
<proteinExistence type="predicted"/>
<keyword evidence="1" id="KW-1133">Transmembrane helix</keyword>
<dbReference type="EMBL" id="CP144921">
    <property type="protein sequence ID" value="WWA29020.1"/>
    <property type="molecule type" value="Genomic_DNA"/>
</dbReference>